<dbReference type="SMART" id="SM00105">
    <property type="entry name" value="ArfGap"/>
    <property type="match status" value="1"/>
</dbReference>
<evidence type="ECO:0000256" key="8">
    <source>
        <dbReference type="PROSITE-ProRule" id="PRU00288"/>
    </source>
</evidence>
<dbReference type="Gene3D" id="1.20.120.330">
    <property type="entry name" value="Nucleotidyltransferases domain 2"/>
    <property type="match status" value="1"/>
</dbReference>
<reference evidence="12" key="1">
    <citation type="submission" date="2025-08" db="UniProtKB">
        <authorList>
            <consortium name="RefSeq"/>
        </authorList>
    </citation>
    <scope>IDENTIFICATION</scope>
</reference>
<keyword evidence="3" id="KW-0677">Repeat</keyword>
<dbReference type="Gene3D" id="1.10.220.150">
    <property type="entry name" value="Arf GTPase activating protein"/>
    <property type="match status" value="1"/>
</dbReference>
<feature type="compositionally biased region" description="Basic and acidic residues" evidence="9">
    <location>
        <begin position="550"/>
        <end position="560"/>
    </location>
</feature>
<dbReference type="SMART" id="SM00555">
    <property type="entry name" value="GIT"/>
    <property type="match status" value="2"/>
</dbReference>
<dbReference type="Gene3D" id="1.25.40.20">
    <property type="entry name" value="Ankyrin repeat-containing domain"/>
    <property type="match status" value="1"/>
</dbReference>
<dbReference type="Gene3D" id="1.20.5.170">
    <property type="match status" value="1"/>
</dbReference>
<dbReference type="SUPFAM" id="SSF48403">
    <property type="entry name" value="Ankyrin repeat"/>
    <property type="match status" value="1"/>
</dbReference>
<dbReference type="InterPro" id="IPR022018">
    <property type="entry name" value="GIT1_C"/>
</dbReference>
<keyword evidence="11" id="KW-1185">Reference proteome</keyword>
<evidence type="ECO:0000256" key="5">
    <source>
        <dbReference type="ARBA" id="ARBA00022833"/>
    </source>
</evidence>
<organism evidence="11 12">
    <name type="scientific">Hydra vulgaris</name>
    <name type="common">Hydra</name>
    <name type="synonym">Hydra attenuata</name>
    <dbReference type="NCBI Taxonomy" id="6087"/>
    <lineage>
        <taxon>Eukaryota</taxon>
        <taxon>Metazoa</taxon>
        <taxon>Cnidaria</taxon>
        <taxon>Hydrozoa</taxon>
        <taxon>Hydroidolina</taxon>
        <taxon>Anthoathecata</taxon>
        <taxon>Aplanulata</taxon>
        <taxon>Hydridae</taxon>
        <taxon>Hydra</taxon>
    </lineage>
</organism>
<dbReference type="PRINTS" id="PR00405">
    <property type="entry name" value="REVINTRACTNG"/>
</dbReference>
<dbReference type="PROSITE" id="PS50088">
    <property type="entry name" value="ANK_REPEAT"/>
    <property type="match status" value="1"/>
</dbReference>
<sequence length="703" mass="78665">MSLTRVKVRTSSETCADCSAAGPEWASINRGVLICDECCSVHRSLGRHISQVRHLRLAPWNTSLFAMTQNLVSNGANLIWEHSLTDASKGVAIGIRKPNPNDNVHPIKSNFIKAKYQLLAFVHRLPNTDDKLSVVDLSKQLYSSVRTGNLETSLRLISLGAQTNYFHPEKGNTPLHVAAAAGQATQCELLVVHGADASALDINEKTPTVVAIENGHIELGFRLIETMYELTDRLTFYLCGRRPDHRNGINYLIPALQDRGIDASSSAKEARCKLQSLNNRLFEELCSDVYDEVDRRENDAVWLATQHHRKLVSDTAVPFLPVNPSFSSTRNQGRQKLARFNALEFATLIVDILHDAKRREGLNVDSNSQSAGIVEKLKPMVDPDYDEIMEDNKEQATSDDASSLTTINDEAFIDTNRTLLTNSTELGCNPLINNEGAFDHRDYDDPQDCDSKSYKGKFQELEEQNHSLGQEVNLLRSMVQKLMQENASLRAQVAQLKFERDDFEQRVDPNKYDRTKTQKTEVHPTPSVQSYSINKREETTNDTKSPAYSDNRKLDAKDQNYNESEEDSADPYRSTEDDIDFQQEIGPSQEDIVNATEQITKKIQELLLAAQSGRSSRYVPCSSNISAAVTDMANLFPKHPSAESVRMALRLMITSAARLQVECRSSALPERNIDQAMLTQQVIQCAYDIAKAAKHLVTTFNSA</sequence>
<evidence type="ECO:0000256" key="1">
    <source>
        <dbReference type="ARBA" id="ARBA00022468"/>
    </source>
</evidence>
<feature type="region of interest" description="Disordered" evidence="9">
    <location>
        <begin position="505"/>
        <end position="576"/>
    </location>
</feature>
<dbReference type="PANTHER" id="PTHR46097:SF3">
    <property type="entry name" value="ARF GTPASE-ACTIVATING PROTEIN GIT"/>
    <property type="match status" value="1"/>
</dbReference>
<dbReference type="Pfam" id="PF12205">
    <property type="entry name" value="GIT1_C"/>
    <property type="match status" value="1"/>
</dbReference>
<dbReference type="PROSITE" id="PS50115">
    <property type="entry name" value="ARFGAP"/>
    <property type="match status" value="1"/>
</dbReference>
<dbReference type="PANTHER" id="PTHR46097">
    <property type="entry name" value="G PROTEIN-COUPLED RECEPTOR KINASE INTERACTING ARFGAP"/>
    <property type="match status" value="1"/>
</dbReference>
<name>A0ABM4CQW9_HYDVU</name>
<dbReference type="RefSeq" id="XP_065664267.1">
    <property type="nucleotide sequence ID" value="XM_065808195.1"/>
</dbReference>
<dbReference type="Proteomes" id="UP001652625">
    <property type="component" value="Chromosome 10"/>
</dbReference>
<evidence type="ECO:0000313" key="11">
    <source>
        <dbReference type="Proteomes" id="UP001652625"/>
    </source>
</evidence>
<dbReference type="InterPro" id="IPR047161">
    <property type="entry name" value="GIT-like"/>
</dbReference>
<dbReference type="InterPro" id="IPR013724">
    <property type="entry name" value="GIT_SHD"/>
</dbReference>
<protein>
    <submittedName>
        <fullName evidence="12">ARF GTPase-activating protein GIT1 isoform X4</fullName>
    </submittedName>
</protein>
<dbReference type="SUPFAM" id="SSF57863">
    <property type="entry name" value="ArfGap/RecO-like zinc finger"/>
    <property type="match status" value="1"/>
</dbReference>
<evidence type="ECO:0000256" key="6">
    <source>
        <dbReference type="ARBA" id="ARBA00023043"/>
    </source>
</evidence>
<keyword evidence="5" id="KW-0862">Zinc</keyword>
<proteinExistence type="predicted"/>
<dbReference type="GeneID" id="100202366"/>
<keyword evidence="1" id="KW-0343">GTPase activation</keyword>
<dbReference type="Pfam" id="PF01412">
    <property type="entry name" value="ArfGap"/>
    <property type="match status" value="1"/>
</dbReference>
<dbReference type="InterPro" id="IPR037278">
    <property type="entry name" value="ARFGAP/RecO"/>
</dbReference>
<evidence type="ECO:0000256" key="7">
    <source>
        <dbReference type="PROSITE-ProRule" id="PRU00023"/>
    </source>
</evidence>
<evidence type="ECO:0000256" key="9">
    <source>
        <dbReference type="SAM" id="MobiDB-lite"/>
    </source>
</evidence>
<evidence type="ECO:0000256" key="2">
    <source>
        <dbReference type="ARBA" id="ARBA00022723"/>
    </source>
</evidence>
<gene>
    <name evidence="12" type="primary">LOC100202366</name>
</gene>
<evidence type="ECO:0000259" key="10">
    <source>
        <dbReference type="PROSITE" id="PS50115"/>
    </source>
</evidence>
<keyword evidence="6 7" id="KW-0040">ANK repeat</keyword>
<evidence type="ECO:0000256" key="3">
    <source>
        <dbReference type="ARBA" id="ARBA00022737"/>
    </source>
</evidence>
<keyword evidence="2" id="KW-0479">Metal-binding</keyword>
<dbReference type="InterPro" id="IPR001164">
    <property type="entry name" value="ArfGAP_dom"/>
</dbReference>
<dbReference type="PROSITE" id="PS50297">
    <property type="entry name" value="ANK_REP_REGION"/>
    <property type="match status" value="1"/>
</dbReference>
<feature type="repeat" description="ANK" evidence="7">
    <location>
        <begin position="170"/>
        <end position="202"/>
    </location>
</feature>
<accession>A0ABM4CQW9</accession>
<dbReference type="CDD" id="cd08833">
    <property type="entry name" value="ArfGap_GIT"/>
    <property type="match status" value="1"/>
</dbReference>
<dbReference type="Pfam" id="PF08518">
    <property type="entry name" value="GIT_SHD"/>
    <property type="match status" value="2"/>
</dbReference>
<dbReference type="InterPro" id="IPR036770">
    <property type="entry name" value="Ankyrin_rpt-contain_sf"/>
</dbReference>
<evidence type="ECO:0000256" key="4">
    <source>
        <dbReference type="ARBA" id="ARBA00022771"/>
    </source>
</evidence>
<evidence type="ECO:0000313" key="12">
    <source>
        <dbReference type="RefSeq" id="XP_065664267.1"/>
    </source>
</evidence>
<dbReference type="InterPro" id="IPR038508">
    <property type="entry name" value="ArfGAP_dom_sf"/>
</dbReference>
<dbReference type="Pfam" id="PF12796">
    <property type="entry name" value="Ank_2"/>
    <property type="match status" value="1"/>
</dbReference>
<dbReference type="InterPro" id="IPR002110">
    <property type="entry name" value="Ankyrin_rpt"/>
</dbReference>
<dbReference type="SMART" id="SM00248">
    <property type="entry name" value="ANK"/>
    <property type="match status" value="3"/>
</dbReference>
<keyword evidence="4 8" id="KW-0863">Zinc-finger</keyword>
<feature type="compositionally biased region" description="Basic and acidic residues" evidence="9">
    <location>
        <begin position="505"/>
        <end position="522"/>
    </location>
</feature>
<feature type="domain" description="Arf-GAP" evidence="10">
    <location>
        <begin position="1"/>
        <end position="129"/>
    </location>
</feature>